<dbReference type="Gene3D" id="1.20.1080.10">
    <property type="entry name" value="Glycerol uptake facilitator protein"/>
    <property type="match status" value="1"/>
</dbReference>
<sequence>MKHPYNSLGGGANTVSDGYIVAGALGAEIVSTFILVYTVFSVSLSSSQLTLN</sequence>
<evidence type="ECO:0000313" key="6">
    <source>
        <dbReference type="EnsemblPlants" id="OB05G13980.1"/>
    </source>
</evidence>
<protein>
    <submittedName>
        <fullName evidence="6">Uncharacterized protein</fullName>
    </submittedName>
</protein>
<dbReference type="EnsemblPlants" id="OB05G13980.1">
    <property type="protein sequence ID" value="OB05G13980.1"/>
    <property type="gene ID" value="OB05G13980"/>
</dbReference>
<keyword evidence="3 5" id="KW-1133">Transmembrane helix</keyword>
<evidence type="ECO:0000256" key="5">
    <source>
        <dbReference type="SAM" id="Phobius"/>
    </source>
</evidence>
<evidence type="ECO:0000256" key="3">
    <source>
        <dbReference type="ARBA" id="ARBA00022989"/>
    </source>
</evidence>
<reference evidence="6" key="1">
    <citation type="journal article" date="2013" name="Nat. Commun.">
        <title>Whole-genome sequencing of Oryza brachyantha reveals mechanisms underlying Oryza genome evolution.</title>
        <authorList>
            <person name="Chen J."/>
            <person name="Huang Q."/>
            <person name="Gao D."/>
            <person name="Wang J."/>
            <person name="Lang Y."/>
            <person name="Liu T."/>
            <person name="Li B."/>
            <person name="Bai Z."/>
            <person name="Luis Goicoechea J."/>
            <person name="Liang C."/>
            <person name="Chen C."/>
            <person name="Zhang W."/>
            <person name="Sun S."/>
            <person name="Liao Y."/>
            <person name="Zhang X."/>
            <person name="Yang L."/>
            <person name="Song C."/>
            <person name="Wang M."/>
            <person name="Shi J."/>
            <person name="Liu G."/>
            <person name="Liu J."/>
            <person name="Zhou H."/>
            <person name="Zhou W."/>
            <person name="Yu Q."/>
            <person name="An N."/>
            <person name="Chen Y."/>
            <person name="Cai Q."/>
            <person name="Wang B."/>
            <person name="Liu B."/>
            <person name="Min J."/>
            <person name="Huang Y."/>
            <person name="Wu H."/>
            <person name="Li Z."/>
            <person name="Zhang Y."/>
            <person name="Yin Y."/>
            <person name="Song W."/>
            <person name="Jiang J."/>
            <person name="Jackson S.A."/>
            <person name="Wing R.A."/>
            <person name="Wang J."/>
            <person name="Chen M."/>
        </authorList>
    </citation>
    <scope>NUCLEOTIDE SEQUENCE [LARGE SCALE GENOMIC DNA]</scope>
    <source>
        <strain evidence="6">cv. IRGC 101232</strain>
    </source>
</reference>
<feature type="transmembrane region" description="Helical" evidence="5">
    <location>
        <begin position="20"/>
        <end position="40"/>
    </location>
</feature>
<dbReference type="Gramene" id="OB05G13980.1">
    <property type="protein sequence ID" value="OB05G13980.1"/>
    <property type="gene ID" value="OB05G13980"/>
</dbReference>
<name>J3M474_ORYBR</name>
<keyword evidence="2 5" id="KW-0812">Transmembrane</keyword>
<evidence type="ECO:0000256" key="2">
    <source>
        <dbReference type="ARBA" id="ARBA00022692"/>
    </source>
</evidence>
<evidence type="ECO:0000313" key="7">
    <source>
        <dbReference type="Proteomes" id="UP000006038"/>
    </source>
</evidence>
<dbReference type="Proteomes" id="UP000006038">
    <property type="component" value="Chromosome 5"/>
</dbReference>
<keyword evidence="7" id="KW-1185">Reference proteome</keyword>
<dbReference type="AlphaFoldDB" id="J3M474"/>
<dbReference type="eggNOG" id="KOG0223">
    <property type="taxonomic scope" value="Eukaryota"/>
</dbReference>
<reference evidence="6" key="2">
    <citation type="submission" date="2013-04" db="UniProtKB">
        <authorList>
            <consortium name="EnsemblPlants"/>
        </authorList>
    </citation>
    <scope>IDENTIFICATION</scope>
</reference>
<keyword evidence="4 5" id="KW-0472">Membrane</keyword>
<dbReference type="GO" id="GO:0016020">
    <property type="term" value="C:membrane"/>
    <property type="evidence" value="ECO:0007669"/>
    <property type="project" value="UniProtKB-SubCell"/>
</dbReference>
<accession>J3M474</accession>
<dbReference type="HOGENOM" id="CLU_3090460_0_0_1"/>
<organism evidence="6">
    <name type="scientific">Oryza brachyantha</name>
    <name type="common">malo sina</name>
    <dbReference type="NCBI Taxonomy" id="4533"/>
    <lineage>
        <taxon>Eukaryota</taxon>
        <taxon>Viridiplantae</taxon>
        <taxon>Streptophyta</taxon>
        <taxon>Embryophyta</taxon>
        <taxon>Tracheophyta</taxon>
        <taxon>Spermatophyta</taxon>
        <taxon>Magnoliopsida</taxon>
        <taxon>Liliopsida</taxon>
        <taxon>Poales</taxon>
        <taxon>Poaceae</taxon>
        <taxon>BOP clade</taxon>
        <taxon>Oryzoideae</taxon>
        <taxon>Oryzeae</taxon>
        <taxon>Oryzinae</taxon>
        <taxon>Oryza</taxon>
    </lineage>
</organism>
<evidence type="ECO:0000256" key="1">
    <source>
        <dbReference type="ARBA" id="ARBA00004141"/>
    </source>
</evidence>
<dbReference type="InterPro" id="IPR023271">
    <property type="entry name" value="Aquaporin-like"/>
</dbReference>
<evidence type="ECO:0000256" key="4">
    <source>
        <dbReference type="ARBA" id="ARBA00023136"/>
    </source>
</evidence>
<dbReference type="STRING" id="4533.J3M474"/>
<comment type="subcellular location">
    <subcellularLocation>
        <location evidence="1">Membrane</location>
        <topology evidence="1">Multi-pass membrane protein</topology>
    </subcellularLocation>
</comment>
<proteinExistence type="predicted"/>